<dbReference type="Gene3D" id="2.40.160.20">
    <property type="match status" value="1"/>
</dbReference>
<reference evidence="4 5" key="1">
    <citation type="submission" date="2020-08" db="EMBL/GenBank/DDBJ databases">
        <title>Genomic Encyclopedia of Type Strains, Phase IV (KMG-IV): sequencing the most valuable type-strain genomes for metagenomic binning, comparative biology and taxonomic classification.</title>
        <authorList>
            <person name="Goeker M."/>
        </authorList>
    </citation>
    <scope>NUCLEOTIDE SEQUENCE [LARGE SCALE GENOMIC DNA]</scope>
    <source>
        <strain evidence="4 5">DSM 102134</strain>
    </source>
</reference>
<name>A0A7X0DAX1_9HYPH</name>
<dbReference type="InterPro" id="IPR011250">
    <property type="entry name" value="OMP/PagP_B-barrel"/>
</dbReference>
<dbReference type="SUPFAM" id="SSF56925">
    <property type="entry name" value="OMPA-like"/>
    <property type="match status" value="1"/>
</dbReference>
<sequence length="281" mass="30526">MKWSLPGAAALLLTASFAHSADLYQPAEPMPFMDAPEITVQEASGWYLRGDVGYSFNKMRGAKYYQGSNEFLNDFDTASLKDSFLIGGGVGYQINSYLRTDVTFDYLTSADFRGSTSGVCGDGAGNPFVACSSSDKSYMRAYSLMANAYVDLGTYGYVTPYVGAGIGGTYVKWGKLKNRICDDPYQPGCYGDDHDGEGSWRFTYALMAGATVDITCALKADVGYRFRHVAGGDMFGYLDRGGPGYDKGFYTHEARVGARYVFGGCDTPVAYEPAPEPIVYK</sequence>
<proteinExistence type="predicted"/>
<evidence type="ECO:0000313" key="4">
    <source>
        <dbReference type="EMBL" id="MBB6178158.1"/>
    </source>
</evidence>
<feature type="domain" description="Outer membrane protein beta-barrel" evidence="3">
    <location>
        <begin position="22"/>
        <end position="262"/>
    </location>
</feature>
<evidence type="ECO:0000259" key="3">
    <source>
        <dbReference type="Pfam" id="PF13505"/>
    </source>
</evidence>
<keyword evidence="1 2" id="KW-0732">Signal</keyword>
<evidence type="ECO:0000256" key="1">
    <source>
        <dbReference type="ARBA" id="ARBA00022729"/>
    </source>
</evidence>
<gene>
    <name evidence="4" type="ORF">HNQ75_000101</name>
</gene>
<feature type="chain" id="PRO_5031256184" evidence="2">
    <location>
        <begin position="21"/>
        <end position="281"/>
    </location>
</feature>
<feature type="signal peptide" evidence="2">
    <location>
        <begin position="1"/>
        <end position="20"/>
    </location>
</feature>
<dbReference type="RefSeq" id="WP_077549577.1">
    <property type="nucleotide sequence ID" value="NZ_JACHEJ010000001.1"/>
</dbReference>
<accession>A0A7X0DAX1</accession>
<organism evidence="4 5">
    <name type="scientific">Pseudorhizobium flavum</name>
    <dbReference type="NCBI Taxonomy" id="1335061"/>
    <lineage>
        <taxon>Bacteria</taxon>
        <taxon>Pseudomonadati</taxon>
        <taxon>Pseudomonadota</taxon>
        <taxon>Alphaproteobacteria</taxon>
        <taxon>Hyphomicrobiales</taxon>
        <taxon>Rhizobiaceae</taxon>
        <taxon>Rhizobium/Agrobacterium group</taxon>
        <taxon>Pseudorhizobium</taxon>
    </lineage>
</organism>
<keyword evidence="5" id="KW-1185">Reference proteome</keyword>
<dbReference type="EMBL" id="JACHEJ010000001">
    <property type="protein sequence ID" value="MBB6178158.1"/>
    <property type="molecule type" value="Genomic_DNA"/>
</dbReference>
<dbReference type="AlphaFoldDB" id="A0A7X0DAX1"/>
<protein>
    <submittedName>
        <fullName evidence="4">Opacity protein-like surface antigen</fullName>
    </submittedName>
</protein>
<dbReference type="InterPro" id="IPR027385">
    <property type="entry name" value="Beta-barrel_OMP"/>
</dbReference>
<comment type="caution">
    <text evidence="4">The sequence shown here is derived from an EMBL/GenBank/DDBJ whole genome shotgun (WGS) entry which is preliminary data.</text>
</comment>
<evidence type="ECO:0000256" key="2">
    <source>
        <dbReference type="SAM" id="SignalP"/>
    </source>
</evidence>
<evidence type="ECO:0000313" key="5">
    <source>
        <dbReference type="Proteomes" id="UP000535501"/>
    </source>
</evidence>
<dbReference type="Pfam" id="PF13505">
    <property type="entry name" value="OMP_b-brl"/>
    <property type="match status" value="1"/>
</dbReference>
<dbReference type="Proteomes" id="UP000535501">
    <property type="component" value="Unassembled WGS sequence"/>
</dbReference>